<feature type="region of interest" description="Disordered" evidence="1">
    <location>
        <begin position="37"/>
        <end position="158"/>
    </location>
</feature>
<reference evidence="2" key="2">
    <citation type="submission" date="2015-03" db="UniProtKB">
        <authorList>
            <consortium name="EnsemblPlants"/>
        </authorList>
    </citation>
    <scope>IDENTIFICATION</scope>
</reference>
<evidence type="ECO:0000313" key="3">
    <source>
        <dbReference type="Proteomes" id="UP000032141"/>
    </source>
</evidence>
<proteinExistence type="predicted"/>
<dbReference type="EnsemblPlants" id="Bo1g069600.1">
    <property type="protein sequence ID" value="Bo1g069600.1"/>
    <property type="gene ID" value="Bo1g069600"/>
</dbReference>
<organism evidence="2 3">
    <name type="scientific">Brassica oleracea var. oleracea</name>
    <dbReference type="NCBI Taxonomy" id="109376"/>
    <lineage>
        <taxon>Eukaryota</taxon>
        <taxon>Viridiplantae</taxon>
        <taxon>Streptophyta</taxon>
        <taxon>Embryophyta</taxon>
        <taxon>Tracheophyta</taxon>
        <taxon>Spermatophyta</taxon>
        <taxon>Magnoliopsida</taxon>
        <taxon>eudicotyledons</taxon>
        <taxon>Gunneridae</taxon>
        <taxon>Pentapetalae</taxon>
        <taxon>rosids</taxon>
        <taxon>malvids</taxon>
        <taxon>Brassicales</taxon>
        <taxon>Brassicaceae</taxon>
        <taxon>Brassiceae</taxon>
        <taxon>Brassica</taxon>
    </lineage>
</organism>
<dbReference type="AlphaFoldDB" id="A0A0D3A8S3"/>
<feature type="compositionally biased region" description="Basic residues" evidence="1">
    <location>
        <begin position="58"/>
        <end position="69"/>
    </location>
</feature>
<sequence length="209" mass="22313">MSGSMDFGVASHTSLGDSPVAHPSLFPLSEFELPEIVAGATSPTDRASLVPTVNRSSRQSRRHQPRRNRSPGEAAIGARAKPLEPPEVSPLRGRETHAPSQSAGAAVHSGHSPPPPNTVRRSRRDWPPSVRRREAAAAGDLPVSCRHPPPSPPVTIAGDSPATCQLGRVDPVSQLGQPRRTSVCRIVWGLRPTLVDRLSCSLGETDEHE</sequence>
<dbReference type="HOGENOM" id="CLU_1317045_0_0_1"/>
<reference evidence="2 3" key="1">
    <citation type="journal article" date="2014" name="Genome Biol.">
        <title>Transcriptome and methylome profiling reveals relics of genome dominance in the mesopolyploid Brassica oleracea.</title>
        <authorList>
            <person name="Parkin I.A."/>
            <person name="Koh C."/>
            <person name="Tang H."/>
            <person name="Robinson S.J."/>
            <person name="Kagale S."/>
            <person name="Clarke W.E."/>
            <person name="Town C.D."/>
            <person name="Nixon J."/>
            <person name="Krishnakumar V."/>
            <person name="Bidwell S.L."/>
            <person name="Denoeud F."/>
            <person name="Belcram H."/>
            <person name="Links M.G."/>
            <person name="Just J."/>
            <person name="Clarke C."/>
            <person name="Bender T."/>
            <person name="Huebert T."/>
            <person name="Mason A.S."/>
            <person name="Pires J.C."/>
            <person name="Barker G."/>
            <person name="Moore J."/>
            <person name="Walley P.G."/>
            <person name="Manoli S."/>
            <person name="Batley J."/>
            <person name="Edwards D."/>
            <person name="Nelson M.N."/>
            <person name="Wang X."/>
            <person name="Paterson A.H."/>
            <person name="King G."/>
            <person name="Bancroft I."/>
            <person name="Chalhoub B."/>
            <person name="Sharpe A.G."/>
        </authorList>
    </citation>
    <scope>NUCLEOTIDE SEQUENCE</scope>
    <source>
        <strain evidence="2 3">cv. TO1000</strain>
    </source>
</reference>
<evidence type="ECO:0000256" key="1">
    <source>
        <dbReference type="SAM" id="MobiDB-lite"/>
    </source>
</evidence>
<keyword evidence="3" id="KW-1185">Reference proteome</keyword>
<feature type="region of interest" description="Disordered" evidence="1">
    <location>
        <begin position="1"/>
        <end position="25"/>
    </location>
</feature>
<name>A0A0D3A8S3_BRAOL</name>
<dbReference type="Gramene" id="Bo1g069600.1">
    <property type="protein sequence ID" value="Bo1g069600.1"/>
    <property type="gene ID" value="Bo1g069600"/>
</dbReference>
<dbReference type="Proteomes" id="UP000032141">
    <property type="component" value="Chromosome C1"/>
</dbReference>
<accession>A0A0D3A8S3</accession>
<evidence type="ECO:0000313" key="2">
    <source>
        <dbReference type="EnsemblPlants" id="Bo1g069600.1"/>
    </source>
</evidence>
<protein>
    <submittedName>
        <fullName evidence="2">Uncharacterized protein</fullName>
    </submittedName>
</protein>